<evidence type="ECO:0000313" key="1">
    <source>
        <dbReference type="EMBL" id="MBA4656903.1"/>
    </source>
</evidence>
<organism evidence="1">
    <name type="scientific">Opuntia streptacantha</name>
    <name type="common">Prickly pear cactus</name>
    <name type="synonym">Opuntia cardona</name>
    <dbReference type="NCBI Taxonomy" id="393608"/>
    <lineage>
        <taxon>Eukaryota</taxon>
        <taxon>Viridiplantae</taxon>
        <taxon>Streptophyta</taxon>
        <taxon>Embryophyta</taxon>
        <taxon>Tracheophyta</taxon>
        <taxon>Spermatophyta</taxon>
        <taxon>Magnoliopsida</taxon>
        <taxon>eudicotyledons</taxon>
        <taxon>Gunneridae</taxon>
        <taxon>Pentapetalae</taxon>
        <taxon>Caryophyllales</taxon>
        <taxon>Cactineae</taxon>
        <taxon>Cactaceae</taxon>
        <taxon>Opuntioideae</taxon>
        <taxon>Opuntia</taxon>
    </lineage>
</organism>
<dbReference type="AlphaFoldDB" id="A0A7C9E5Q8"/>
<name>A0A7C9E5Q8_OPUST</name>
<dbReference type="EMBL" id="GISG01194009">
    <property type="protein sequence ID" value="MBA4656903.1"/>
    <property type="molecule type" value="Transcribed_RNA"/>
</dbReference>
<proteinExistence type="predicted"/>
<sequence length="112" mass="12370">MSPNSYFLPCSMYSSSIPSSLVKFNVMLLLKAPSNLNFTLEMTPRTPKDTLAALRRGSLLSNLWTLANPSSADPGTTRLSPTTWSWRAPPLPHHELPWAPVLIRPPTVTPSQ</sequence>
<protein>
    <submittedName>
        <fullName evidence="1">Uncharacterized protein</fullName>
    </submittedName>
</protein>
<reference evidence="1" key="1">
    <citation type="journal article" date="2013" name="J. Plant Res.">
        <title>Effect of fungi and light on seed germination of three Opuntia species from semiarid lands of central Mexico.</title>
        <authorList>
            <person name="Delgado-Sanchez P."/>
            <person name="Jimenez-Bremont J.F."/>
            <person name="Guerrero-Gonzalez Mde L."/>
            <person name="Flores J."/>
        </authorList>
    </citation>
    <scope>NUCLEOTIDE SEQUENCE</scope>
    <source>
        <tissue evidence="1">Cladode</tissue>
    </source>
</reference>
<accession>A0A7C9E5Q8</accession>
<reference evidence="1" key="2">
    <citation type="submission" date="2020-07" db="EMBL/GenBank/DDBJ databases">
        <authorList>
            <person name="Vera ALvarez R."/>
            <person name="Arias-Moreno D.M."/>
            <person name="Jimenez-Jacinto V."/>
            <person name="Jimenez-Bremont J.F."/>
            <person name="Swaminathan K."/>
            <person name="Moose S.P."/>
            <person name="Guerrero-Gonzalez M.L."/>
            <person name="Marino-Ramirez L."/>
            <person name="Landsman D."/>
            <person name="Rodriguez-Kessler M."/>
            <person name="Delgado-Sanchez P."/>
        </authorList>
    </citation>
    <scope>NUCLEOTIDE SEQUENCE</scope>
    <source>
        <tissue evidence="1">Cladode</tissue>
    </source>
</reference>